<evidence type="ECO:0000256" key="5">
    <source>
        <dbReference type="SAM" id="MobiDB-lite"/>
    </source>
</evidence>
<feature type="compositionally biased region" description="Polar residues" evidence="5">
    <location>
        <begin position="251"/>
        <end position="266"/>
    </location>
</feature>
<dbReference type="SMART" id="SM00584">
    <property type="entry name" value="TLDc"/>
    <property type="match status" value="1"/>
</dbReference>
<reference evidence="7 8" key="1">
    <citation type="submission" date="2024-04" db="EMBL/GenBank/DDBJ databases">
        <title>Tritrichomonas musculus Genome.</title>
        <authorList>
            <person name="Alves-Ferreira E."/>
            <person name="Grigg M."/>
            <person name="Lorenzi H."/>
            <person name="Galac M."/>
        </authorList>
    </citation>
    <scope>NUCLEOTIDE SEQUENCE [LARGE SCALE GENOMIC DNA]</scope>
    <source>
        <strain evidence="7 8">EAF2021</strain>
    </source>
</reference>
<dbReference type="PANTHER" id="PTHR23354:SF62">
    <property type="entry name" value="MUSTARD, ISOFORM V"/>
    <property type="match status" value="1"/>
</dbReference>
<comment type="similarity">
    <text evidence="2">Belongs to the OXR1 family.</text>
</comment>
<comment type="caution">
    <text evidence="7">The sequence shown here is derived from an EMBL/GenBank/DDBJ whole genome shotgun (WGS) entry which is preliminary data.</text>
</comment>
<dbReference type="EMBL" id="JAPFFF010000006">
    <property type="protein sequence ID" value="KAK8888344.1"/>
    <property type="molecule type" value="Genomic_DNA"/>
</dbReference>
<name>A0ABR2KB57_9EUKA</name>
<keyword evidence="3" id="KW-0496">Mitochondrion</keyword>
<organism evidence="7 8">
    <name type="scientific">Tritrichomonas musculus</name>
    <dbReference type="NCBI Taxonomy" id="1915356"/>
    <lineage>
        <taxon>Eukaryota</taxon>
        <taxon>Metamonada</taxon>
        <taxon>Parabasalia</taxon>
        <taxon>Tritrichomonadida</taxon>
        <taxon>Tritrichomonadidae</taxon>
        <taxon>Tritrichomonas</taxon>
    </lineage>
</organism>
<feature type="compositionally biased region" description="Basic and acidic residues" evidence="5">
    <location>
        <begin position="231"/>
        <end position="250"/>
    </location>
</feature>
<proteinExistence type="inferred from homology"/>
<evidence type="ECO:0000256" key="1">
    <source>
        <dbReference type="ARBA" id="ARBA00004173"/>
    </source>
</evidence>
<evidence type="ECO:0000256" key="2">
    <source>
        <dbReference type="ARBA" id="ARBA00009540"/>
    </source>
</evidence>
<feature type="compositionally biased region" description="Low complexity" evidence="5">
    <location>
        <begin position="859"/>
        <end position="870"/>
    </location>
</feature>
<evidence type="ECO:0000259" key="6">
    <source>
        <dbReference type="PROSITE" id="PS51886"/>
    </source>
</evidence>
<accession>A0ABR2KB57</accession>
<evidence type="ECO:0000256" key="4">
    <source>
        <dbReference type="ARBA" id="ARBA00040604"/>
    </source>
</evidence>
<evidence type="ECO:0000313" key="7">
    <source>
        <dbReference type="EMBL" id="KAK8888344.1"/>
    </source>
</evidence>
<dbReference type="Proteomes" id="UP001470230">
    <property type="component" value="Unassembled WGS sequence"/>
</dbReference>
<feature type="region of interest" description="Disordered" evidence="5">
    <location>
        <begin position="226"/>
        <end position="266"/>
    </location>
</feature>
<feature type="compositionally biased region" description="Basic and acidic residues" evidence="5">
    <location>
        <begin position="689"/>
        <end position="843"/>
    </location>
</feature>
<feature type="region of interest" description="Disordered" evidence="5">
    <location>
        <begin position="634"/>
        <end position="928"/>
    </location>
</feature>
<feature type="compositionally biased region" description="Polar residues" evidence="5">
    <location>
        <begin position="878"/>
        <end position="897"/>
    </location>
</feature>
<dbReference type="Pfam" id="PF07534">
    <property type="entry name" value="TLD"/>
    <property type="match status" value="2"/>
</dbReference>
<sequence>MQNTPKAKDENLNNKSSGIQNLPHFQMINKSKSTNERANISLNLNIQKRDQNNESTMQKNKKEIIFPTPKLSPQKKAVIPRLYEVCDADTFESIATKFSIPESWLIRQNIKLINDPHFILSKGIKLNVTEPSHSMIKPLDCSLVNGESHNDAQESTEDDELGQNGKIYVVINENSFDFIPDTVSKEHKPLHIKLSSLNDDAVIYTPKLQREKMKKKMQNEQLVTANNSAQERAENKETTDLEEHDKKMENVEQSIPTTEEAKSSPTLQEDFIEVEKSDENGSKQEIQEKCEEIVKVDAQESVCEQSNKAETEKVVMEASQIEKEKVDGSETVHVDQIATETKELTNNSAPEQSSEKDSVLVVSYLLNPRDESSLNALYFRVRKEEGNKFSDSLQKAIKEAKQRAKARLEKHKHDQIPKPNIPPSPSSPLSFFQSIFSTIKDSFSHLNDEIIGPTINNNNNDNNNNNSQTRDVNVKRLYRRSLSEKLVANPFAQIKNSSKDDMVKPRRNSEIGEKVVNKQKRKVVASSVLLKVKIVDGPSAIFERTEEIDQIRSKLPYRLRSFDWMLVFRLSRDGSSFTNFFNCTKNTGPIVFIMSTSTKERIGAFIPTGFKYSTKYYGSGEAFVFRFVKAVQNKNKSEKSSSSQKEETQNSMKSDDKNSENQAFEDINKNDENHSENAANKNSENNNNDENHTENVTDKNNENNNNDENHTENVTDKNNENNNNDENHTENVTDKNNENNNNDENHVENAADKSNENNNNDENHENVSDKNSEINNNDENHENVSDKSNENNNNDENHVENAADKSNENNNNDENHVENVSDKNNESNNNDENHVENAADKSNENNINDGDQNKEIDSIDASNGNSNNNDDNNEIDKQNANINNNQFGEDNSANKIENANVDDGNKDKESAMAENKSDESKNSDSDINSTPSFAHLEIFRWTSGTSTSFMMSETNTIIIGIGKDKESYNKNEIETINSSHGQMSGPAIWIGEDLQYASSSPCDTFGSPQLTKKNFFYVVDIEIWKFGFFSGK</sequence>
<gene>
    <name evidence="7" type="ORF">M9Y10_039411</name>
</gene>
<evidence type="ECO:0000313" key="8">
    <source>
        <dbReference type="Proteomes" id="UP001470230"/>
    </source>
</evidence>
<dbReference type="InterPro" id="IPR006571">
    <property type="entry name" value="TLDc_dom"/>
</dbReference>
<feature type="compositionally biased region" description="Low complexity" evidence="5">
    <location>
        <begin position="676"/>
        <end position="688"/>
    </location>
</feature>
<feature type="compositionally biased region" description="Basic and acidic residues" evidence="5">
    <location>
        <begin position="666"/>
        <end position="675"/>
    </location>
</feature>
<feature type="compositionally biased region" description="Basic and acidic residues" evidence="5">
    <location>
        <begin position="635"/>
        <end position="659"/>
    </location>
</feature>
<protein>
    <recommendedName>
        <fullName evidence="4">Oxidation resistance protein 1</fullName>
    </recommendedName>
</protein>
<dbReference type="PANTHER" id="PTHR23354">
    <property type="entry name" value="NUCLEOLAR PROTEIN 7/ESTROGEN RECEPTOR COACTIVATOR-RELATED"/>
    <property type="match status" value="1"/>
</dbReference>
<dbReference type="PROSITE" id="PS51886">
    <property type="entry name" value="TLDC"/>
    <property type="match status" value="1"/>
</dbReference>
<feature type="domain" description="TLDc" evidence="6">
    <location>
        <begin position="540"/>
        <end position="1027"/>
    </location>
</feature>
<evidence type="ECO:0000256" key="3">
    <source>
        <dbReference type="ARBA" id="ARBA00023128"/>
    </source>
</evidence>
<keyword evidence="8" id="KW-1185">Reference proteome</keyword>
<comment type="subcellular location">
    <subcellularLocation>
        <location evidence="1">Mitochondrion</location>
    </subcellularLocation>
</comment>
<feature type="compositionally biased region" description="Basic and acidic residues" evidence="5">
    <location>
        <begin position="903"/>
        <end position="924"/>
    </location>
</feature>